<reference evidence="9 10" key="1">
    <citation type="journal article" date="2016" name="Nat. Commun.">
        <title>Thousands of microbial genomes shed light on interconnected biogeochemical processes in an aquifer system.</title>
        <authorList>
            <person name="Anantharaman K."/>
            <person name="Brown C.T."/>
            <person name="Hug L.A."/>
            <person name="Sharon I."/>
            <person name="Castelle C.J."/>
            <person name="Probst A.J."/>
            <person name="Thomas B.C."/>
            <person name="Singh A."/>
            <person name="Wilkins M.J."/>
            <person name="Karaoz U."/>
            <person name="Brodie E.L."/>
            <person name="Williams K.H."/>
            <person name="Hubbard S.S."/>
            <person name="Banfield J.F."/>
        </authorList>
    </citation>
    <scope>NUCLEOTIDE SEQUENCE [LARGE SCALE GENOMIC DNA]</scope>
</reference>
<keyword evidence="4 7" id="KW-0812">Transmembrane</keyword>
<comment type="caution">
    <text evidence="9">The sequence shown here is derived from an EMBL/GenBank/DDBJ whole genome shotgun (WGS) entry which is preliminary data.</text>
</comment>
<feature type="domain" description="VTT" evidence="8">
    <location>
        <begin position="36"/>
        <end position="161"/>
    </location>
</feature>
<evidence type="ECO:0000256" key="1">
    <source>
        <dbReference type="ARBA" id="ARBA00004651"/>
    </source>
</evidence>
<evidence type="ECO:0000256" key="4">
    <source>
        <dbReference type="ARBA" id="ARBA00022692"/>
    </source>
</evidence>
<evidence type="ECO:0000313" key="9">
    <source>
        <dbReference type="EMBL" id="OGM12068.1"/>
    </source>
</evidence>
<gene>
    <name evidence="9" type="ORF">A2Z22_03160</name>
</gene>
<dbReference type="EMBL" id="MGFS01000003">
    <property type="protein sequence ID" value="OGM12068.1"/>
    <property type="molecule type" value="Genomic_DNA"/>
</dbReference>
<sequence length="212" mass="23850">MGLTNFDLSELIQTIGYIGIFFMIFAESGLFFGFFFPGDSLLFTAGFLASQNILDIRVLVPLVIIAAVSGDSAGFWTGNKFGRWLLKRRESFIFKKKYIEKANKFYEKHGGKALVLARFIPAVRTFVPIVAGMANMQYSKFITYNVVGGFLWGMGMTLVGYYLGSMIPGVDKYLIPIIVIIIFVSILPGLWHMRKEIKSSIKKYFISGTNLK</sequence>
<keyword evidence="6 7" id="KW-0472">Membrane</keyword>
<dbReference type="PANTHER" id="PTHR30353:SF0">
    <property type="entry name" value="TRANSMEMBRANE PROTEIN"/>
    <property type="match status" value="1"/>
</dbReference>
<dbReference type="InterPro" id="IPR032816">
    <property type="entry name" value="VTT_dom"/>
</dbReference>
<keyword evidence="3 7" id="KW-1003">Cell membrane</keyword>
<feature type="transmembrane region" description="Helical" evidence="7">
    <location>
        <begin position="12"/>
        <end position="36"/>
    </location>
</feature>
<comment type="similarity">
    <text evidence="2 7">Belongs to the DedA family.</text>
</comment>
<comment type="subcellular location">
    <subcellularLocation>
        <location evidence="1 7">Cell membrane</location>
        <topology evidence="1 7">Multi-pass membrane protein</topology>
    </subcellularLocation>
</comment>
<evidence type="ECO:0000256" key="5">
    <source>
        <dbReference type="ARBA" id="ARBA00022989"/>
    </source>
</evidence>
<dbReference type="Proteomes" id="UP000177053">
    <property type="component" value="Unassembled WGS sequence"/>
</dbReference>
<evidence type="ECO:0000256" key="3">
    <source>
        <dbReference type="ARBA" id="ARBA00022475"/>
    </source>
</evidence>
<evidence type="ECO:0000259" key="8">
    <source>
        <dbReference type="Pfam" id="PF09335"/>
    </source>
</evidence>
<evidence type="ECO:0000256" key="6">
    <source>
        <dbReference type="ARBA" id="ARBA00023136"/>
    </source>
</evidence>
<dbReference type="PANTHER" id="PTHR30353">
    <property type="entry name" value="INNER MEMBRANE PROTEIN DEDA-RELATED"/>
    <property type="match status" value="1"/>
</dbReference>
<organism evidence="9 10">
    <name type="scientific">Candidatus Woesebacteria bacterium RBG_16_34_12</name>
    <dbReference type="NCBI Taxonomy" id="1802480"/>
    <lineage>
        <taxon>Bacteria</taxon>
        <taxon>Candidatus Woeseibacteriota</taxon>
    </lineage>
</organism>
<dbReference type="InterPro" id="IPR032818">
    <property type="entry name" value="DedA-like"/>
</dbReference>
<proteinExistence type="inferred from homology"/>
<feature type="transmembrane region" description="Helical" evidence="7">
    <location>
        <begin position="141"/>
        <end position="161"/>
    </location>
</feature>
<feature type="transmembrane region" description="Helical" evidence="7">
    <location>
        <begin position="56"/>
        <end position="78"/>
    </location>
</feature>
<feature type="transmembrane region" description="Helical" evidence="7">
    <location>
        <begin position="173"/>
        <end position="193"/>
    </location>
</feature>
<dbReference type="Pfam" id="PF09335">
    <property type="entry name" value="VTT_dom"/>
    <property type="match status" value="1"/>
</dbReference>
<keyword evidence="5 7" id="KW-1133">Transmembrane helix</keyword>
<dbReference type="GO" id="GO:0005886">
    <property type="term" value="C:plasma membrane"/>
    <property type="evidence" value="ECO:0007669"/>
    <property type="project" value="UniProtKB-SubCell"/>
</dbReference>
<dbReference type="AlphaFoldDB" id="A0A1F7XCF0"/>
<protein>
    <recommendedName>
        <fullName evidence="8">VTT domain-containing protein</fullName>
    </recommendedName>
</protein>
<evidence type="ECO:0000313" key="10">
    <source>
        <dbReference type="Proteomes" id="UP000177053"/>
    </source>
</evidence>
<accession>A0A1F7XCF0</accession>
<evidence type="ECO:0000256" key="2">
    <source>
        <dbReference type="ARBA" id="ARBA00010792"/>
    </source>
</evidence>
<evidence type="ECO:0000256" key="7">
    <source>
        <dbReference type="RuleBase" id="RU367016"/>
    </source>
</evidence>
<name>A0A1F7XCF0_9BACT</name>